<comment type="caution">
    <text evidence="2">The sequence shown here is derived from an EMBL/GenBank/DDBJ whole genome shotgun (WGS) entry which is preliminary data.</text>
</comment>
<sequence>MLLSPKDKPPSSPISRKSKEKRKNELEEYKEQDKRDDDDDDEGEEEAKPAGNVVYGNKRKCVCRKGSVLKGKCRKIVKEQEG</sequence>
<proteinExistence type="predicted"/>
<feature type="region of interest" description="Disordered" evidence="1">
    <location>
        <begin position="1"/>
        <end position="51"/>
    </location>
</feature>
<evidence type="ECO:0000313" key="3">
    <source>
        <dbReference type="Proteomes" id="UP000824782"/>
    </source>
</evidence>
<keyword evidence="3" id="KW-1185">Reference proteome</keyword>
<organism evidence="2 3">
    <name type="scientific">Engystomops pustulosus</name>
    <name type="common">Tungara frog</name>
    <name type="synonym">Physalaemus pustulosus</name>
    <dbReference type="NCBI Taxonomy" id="76066"/>
    <lineage>
        <taxon>Eukaryota</taxon>
        <taxon>Metazoa</taxon>
        <taxon>Chordata</taxon>
        <taxon>Craniata</taxon>
        <taxon>Vertebrata</taxon>
        <taxon>Euteleostomi</taxon>
        <taxon>Amphibia</taxon>
        <taxon>Batrachia</taxon>
        <taxon>Anura</taxon>
        <taxon>Neobatrachia</taxon>
        <taxon>Hyloidea</taxon>
        <taxon>Leptodactylidae</taxon>
        <taxon>Leiuperinae</taxon>
        <taxon>Engystomops</taxon>
    </lineage>
</organism>
<evidence type="ECO:0000313" key="2">
    <source>
        <dbReference type="EMBL" id="KAG8589643.1"/>
    </source>
</evidence>
<name>A0AAV7D041_ENGPU</name>
<reference evidence="2" key="1">
    <citation type="thesis" date="2020" institute="ProQuest LLC" country="789 East Eisenhower Parkway, Ann Arbor, MI, USA">
        <title>Comparative Genomics and Chromosome Evolution.</title>
        <authorList>
            <person name="Mudd A.B."/>
        </authorList>
    </citation>
    <scope>NUCLEOTIDE SEQUENCE</scope>
    <source>
        <strain evidence="2">237g6f4</strain>
        <tissue evidence="2">Blood</tissue>
    </source>
</reference>
<accession>A0AAV7D041</accession>
<dbReference type="AlphaFoldDB" id="A0AAV7D041"/>
<dbReference type="Proteomes" id="UP000824782">
    <property type="component" value="Unassembled WGS sequence"/>
</dbReference>
<evidence type="ECO:0000256" key="1">
    <source>
        <dbReference type="SAM" id="MobiDB-lite"/>
    </source>
</evidence>
<feature type="compositionally biased region" description="Acidic residues" evidence="1">
    <location>
        <begin position="36"/>
        <end position="45"/>
    </location>
</feature>
<gene>
    <name evidence="2" type="ORF">GDO81_006480</name>
</gene>
<dbReference type="EMBL" id="WNYA01000002">
    <property type="protein sequence ID" value="KAG8589643.1"/>
    <property type="molecule type" value="Genomic_DNA"/>
</dbReference>
<feature type="compositionally biased region" description="Basic and acidic residues" evidence="1">
    <location>
        <begin position="22"/>
        <end position="35"/>
    </location>
</feature>
<protein>
    <submittedName>
        <fullName evidence="2">Uncharacterized protein</fullName>
    </submittedName>
</protein>